<dbReference type="eggNOG" id="KOG4177">
    <property type="taxonomic scope" value="Eukaryota"/>
</dbReference>
<evidence type="ECO:0000256" key="1">
    <source>
        <dbReference type="PROSITE-ProRule" id="PRU00023"/>
    </source>
</evidence>
<sequence>MSWLRHYFETKDEVLHASIRDGDLQRLQQLLRASPAPDIHYNHFGFGPPVHFASWCGNLEAVELLLAAGADPLLVSIGEERLTAIGFAAKKGHRDIVRRLWRFCPPEVHANGGRRYKSCLVVAATHGHTAIVEDLLDWWDGWPHELRSRALLVVARRWHVAVANLLLSRTSFDQEELQLALQTATDPRFLMSDDDNGKCEAIDYLNQQLLVELLIDAGADPNYCFPNCAPLIYTVVQDANLTGVLKTLLEKGADPNKTSESGKSALHILAKPVVLGRPLHIMGQADPKITNETAIRLLLQHNASVSQPDNAGECPLHWAAYGLDLRLFRLYLSSCPDQSQAALLQLTNHHGETLMHYAAAGCHIEVMEFLISQGLNVNARNSNGWTPLMCALVPINYSYESVKLPNEAMQAAQFLLSRGADASVVTDEGLTPLHGLSLHRDDDVSGKMADFTKHLISCGVNPEARARLVGPVKTIIPFRGLPWGYRLRDAMADPSTHKMVIQPAMEPLYWAAERGAVGVIKALLAHGVDVSSMDDDGISPTRMAAESIFLKRQPEVVDNIIKLLLAAGAGF</sequence>
<keyword evidence="1" id="KW-0040">ANK repeat</keyword>
<dbReference type="InterPro" id="IPR036770">
    <property type="entry name" value="Ankyrin_rpt-contain_sf"/>
</dbReference>
<dbReference type="PROSITE" id="PS50088">
    <property type="entry name" value="ANK_REPEAT"/>
    <property type="match status" value="2"/>
</dbReference>
<dbReference type="HOGENOM" id="CLU_013002_0_0_1"/>
<dbReference type="GeneID" id="25788446"/>
<dbReference type="PANTHER" id="PTHR24133">
    <property type="entry name" value="ANKYRIN DOMAIN-CONTAINING"/>
    <property type="match status" value="1"/>
</dbReference>
<dbReference type="OMA" id="PWGHRLR"/>
<dbReference type="Pfam" id="PF12796">
    <property type="entry name" value="Ank_2"/>
    <property type="match status" value="1"/>
</dbReference>
<reference evidence="2 3" key="1">
    <citation type="journal article" date="2011" name="Genome Biol.">
        <title>Comparative genome sequence analysis underscores mycoparasitism as the ancestral life style of Trichoderma.</title>
        <authorList>
            <person name="Kubicek C.P."/>
            <person name="Herrera-Estrella A."/>
            <person name="Seidl-Seiboth V."/>
            <person name="Martinez D.A."/>
            <person name="Druzhinina I.S."/>
            <person name="Thon M."/>
            <person name="Zeilinger S."/>
            <person name="Casas-Flores S."/>
            <person name="Horwitz B.A."/>
            <person name="Mukherjee P.K."/>
            <person name="Mukherjee M."/>
            <person name="Kredics L."/>
            <person name="Alcaraz L.D."/>
            <person name="Aerts A."/>
            <person name="Antal Z."/>
            <person name="Atanasova L."/>
            <person name="Cervantes-Badillo M.G."/>
            <person name="Challacombe J."/>
            <person name="Chertkov O."/>
            <person name="McCluskey K."/>
            <person name="Coulpier F."/>
            <person name="Deshpande N."/>
            <person name="von Doehren H."/>
            <person name="Ebbole D.J."/>
            <person name="Esquivel-Naranjo E.U."/>
            <person name="Fekete E."/>
            <person name="Flipphi M."/>
            <person name="Glaser F."/>
            <person name="Gomez-Rodriguez E.Y."/>
            <person name="Gruber S."/>
            <person name="Han C."/>
            <person name="Henrissat B."/>
            <person name="Hermosa R."/>
            <person name="Hernandez-Onate M."/>
            <person name="Karaffa L."/>
            <person name="Kosti I."/>
            <person name="Le Crom S."/>
            <person name="Lindquist E."/>
            <person name="Lucas S."/>
            <person name="Luebeck M."/>
            <person name="Luebeck P.S."/>
            <person name="Margeot A."/>
            <person name="Metz B."/>
            <person name="Misra M."/>
            <person name="Nevalainen H."/>
            <person name="Omann M."/>
            <person name="Packer N."/>
            <person name="Perrone G."/>
            <person name="Uresti-Rivera E.E."/>
            <person name="Salamov A."/>
            <person name="Schmoll M."/>
            <person name="Seiboth B."/>
            <person name="Shapiro H."/>
            <person name="Sukno S."/>
            <person name="Tamayo-Ramos J.A."/>
            <person name="Tisch D."/>
            <person name="Wiest A."/>
            <person name="Wilkinson H.H."/>
            <person name="Zhang M."/>
            <person name="Coutinho P.M."/>
            <person name="Kenerley C.M."/>
            <person name="Monte E."/>
            <person name="Baker S.E."/>
            <person name="Grigoriev I.V."/>
        </authorList>
    </citation>
    <scope>NUCLEOTIDE SEQUENCE [LARGE SCALE GENOMIC DNA]</scope>
    <source>
        <strain evidence="3">Gv29-8 / FGSC 10586</strain>
    </source>
</reference>
<protein>
    <submittedName>
        <fullName evidence="2">Ankyrin repeat protein</fullName>
    </submittedName>
</protein>
<dbReference type="PANTHER" id="PTHR24133:SF40">
    <property type="entry name" value="ANKYRIN REPEAT DOMAIN 44"/>
    <property type="match status" value="1"/>
</dbReference>
<dbReference type="STRING" id="413071.G9N621"/>
<gene>
    <name evidence="2" type="ORF">TRIVIDRAFT_159283</name>
</gene>
<feature type="repeat" description="ANK" evidence="1">
    <location>
        <begin position="350"/>
        <end position="382"/>
    </location>
</feature>
<dbReference type="Proteomes" id="UP000007115">
    <property type="component" value="Unassembled WGS sequence"/>
</dbReference>
<proteinExistence type="predicted"/>
<dbReference type="AlphaFoldDB" id="G9N621"/>
<dbReference type="VEuPathDB" id="FungiDB:TRIVIDRAFT_159283"/>
<organism evidence="2 3">
    <name type="scientific">Hypocrea virens (strain Gv29-8 / FGSC 10586)</name>
    <name type="common">Gliocladium virens</name>
    <name type="synonym">Trichoderma virens</name>
    <dbReference type="NCBI Taxonomy" id="413071"/>
    <lineage>
        <taxon>Eukaryota</taxon>
        <taxon>Fungi</taxon>
        <taxon>Dikarya</taxon>
        <taxon>Ascomycota</taxon>
        <taxon>Pezizomycotina</taxon>
        <taxon>Sordariomycetes</taxon>
        <taxon>Hypocreomycetidae</taxon>
        <taxon>Hypocreales</taxon>
        <taxon>Hypocreaceae</taxon>
        <taxon>Trichoderma</taxon>
    </lineage>
</organism>
<dbReference type="Pfam" id="PF13637">
    <property type="entry name" value="Ank_4"/>
    <property type="match status" value="1"/>
</dbReference>
<name>G9N621_HYPVG</name>
<dbReference type="Gene3D" id="1.25.40.20">
    <property type="entry name" value="Ankyrin repeat-containing domain"/>
    <property type="match status" value="4"/>
</dbReference>
<dbReference type="InterPro" id="IPR052391">
    <property type="entry name" value="E3_Ligase-Neurotoxin"/>
</dbReference>
<evidence type="ECO:0000313" key="3">
    <source>
        <dbReference type="Proteomes" id="UP000007115"/>
    </source>
</evidence>
<dbReference type="InterPro" id="IPR002110">
    <property type="entry name" value="Ankyrin_rpt"/>
</dbReference>
<dbReference type="PROSITE" id="PS50297">
    <property type="entry name" value="ANK_REP_REGION"/>
    <property type="match status" value="2"/>
</dbReference>
<dbReference type="SUPFAM" id="SSF48403">
    <property type="entry name" value="Ankyrin repeat"/>
    <property type="match status" value="2"/>
</dbReference>
<comment type="caution">
    <text evidence="2">The sequence shown here is derived from an EMBL/GenBank/DDBJ whole genome shotgun (WGS) entry which is preliminary data.</text>
</comment>
<dbReference type="SMART" id="SM00248">
    <property type="entry name" value="ANK"/>
    <property type="match status" value="11"/>
</dbReference>
<keyword evidence="3" id="KW-1185">Reference proteome</keyword>
<dbReference type="InParanoid" id="G9N621"/>
<dbReference type="OrthoDB" id="341259at2759"/>
<evidence type="ECO:0000313" key="2">
    <source>
        <dbReference type="EMBL" id="EHK18212.1"/>
    </source>
</evidence>
<dbReference type="EMBL" id="ABDF02000087">
    <property type="protein sequence ID" value="EHK18212.1"/>
    <property type="molecule type" value="Genomic_DNA"/>
</dbReference>
<accession>G9N621</accession>
<dbReference type="RefSeq" id="XP_013952408.1">
    <property type="nucleotide sequence ID" value="XM_014096933.1"/>
</dbReference>
<dbReference type="Pfam" id="PF00023">
    <property type="entry name" value="Ank"/>
    <property type="match status" value="1"/>
</dbReference>
<feature type="repeat" description="ANK" evidence="1">
    <location>
        <begin position="503"/>
        <end position="535"/>
    </location>
</feature>